<feature type="domain" description="2EXR" evidence="1">
    <location>
        <begin position="7"/>
        <end position="87"/>
    </location>
</feature>
<sequence length="357" mass="41237">MATPSLHRFPDLPTELRLQIWNSACIPRRPNRYAVHYIDVEKEDSLSGHLKLFHRGFGDEETKSACLIDAGLWTACRESRDVMTKQWLAIHSESSGTWAKMLIRGNREKNGQCVVSPFRDMLCLKARDWNINPGSSRAWQMFIINTGGPSDPNQSPNVPETYHPKQYCRISNIAFEFDPSWVADFPETYEDLMKEASPRGFLSRLMYYRLHDNEPGFKIWLIDKDTQWSWNPGWGIHRGLRPDQTVDFPVDRFSDYEGDYLEANLVLRCKLCANERSGILDDSLNKVCWLGADCRDINRNDDSSELWGGMAIYDINEQARLLVRPGNQVELCTTDHNLDNRSPDLDLDLYSDSDMEF</sequence>
<comment type="caution">
    <text evidence="2">The sequence shown here is derived from an EMBL/GenBank/DDBJ whole genome shotgun (WGS) entry which is preliminary data.</text>
</comment>
<dbReference type="Pfam" id="PF20150">
    <property type="entry name" value="2EXR"/>
    <property type="match status" value="1"/>
</dbReference>
<evidence type="ECO:0000313" key="2">
    <source>
        <dbReference type="EMBL" id="CAG7561958.1"/>
    </source>
</evidence>
<dbReference type="EMBL" id="CAJSTJ010000144">
    <property type="protein sequence ID" value="CAG7561958.1"/>
    <property type="molecule type" value="Genomic_DNA"/>
</dbReference>
<dbReference type="AlphaFoldDB" id="A0A8J2J7F3"/>
<name>A0A8J2J7F3_FUSEQ</name>
<organism evidence="2 3">
    <name type="scientific">Fusarium equiseti</name>
    <name type="common">Fusarium scirpi</name>
    <dbReference type="NCBI Taxonomy" id="61235"/>
    <lineage>
        <taxon>Eukaryota</taxon>
        <taxon>Fungi</taxon>
        <taxon>Dikarya</taxon>
        <taxon>Ascomycota</taxon>
        <taxon>Pezizomycotina</taxon>
        <taxon>Sordariomycetes</taxon>
        <taxon>Hypocreomycetidae</taxon>
        <taxon>Hypocreales</taxon>
        <taxon>Nectriaceae</taxon>
        <taxon>Fusarium</taxon>
        <taxon>Fusarium incarnatum-equiseti species complex</taxon>
    </lineage>
</organism>
<dbReference type="Proteomes" id="UP000693738">
    <property type="component" value="Unassembled WGS sequence"/>
</dbReference>
<proteinExistence type="predicted"/>
<dbReference type="PANTHER" id="PTHR35910:SF1">
    <property type="entry name" value="2EXR DOMAIN-CONTAINING PROTEIN"/>
    <property type="match status" value="1"/>
</dbReference>
<gene>
    <name evidence="2" type="ORF">FEQUK3_LOCUS7658</name>
</gene>
<accession>A0A8J2J7F3</accession>
<dbReference type="InterPro" id="IPR045518">
    <property type="entry name" value="2EXR"/>
</dbReference>
<evidence type="ECO:0000313" key="3">
    <source>
        <dbReference type="Proteomes" id="UP000693738"/>
    </source>
</evidence>
<dbReference type="PANTHER" id="PTHR35910">
    <property type="entry name" value="2EXR DOMAIN-CONTAINING PROTEIN"/>
    <property type="match status" value="1"/>
</dbReference>
<reference evidence="2" key="1">
    <citation type="submission" date="2021-05" db="EMBL/GenBank/DDBJ databases">
        <authorList>
            <person name="Khan N."/>
        </authorList>
    </citation>
    <scope>NUCLEOTIDE SEQUENCE</scope>
</reference>
<evidence type="ECO:0000259" key="1">
    <source>
        <dbReference type="Pfam" id="PF20150"/>
    </source>
</evidence>
<protein>
    <recommendedName>
        <fullName evidence="1">2EXR domain-containing protein</fullName>
    </recommendedName>
</protein>